<evidence type="ECO:0000256" key="2">
    <source>
        <dbReference type="SAM" id="Phobius"/>
    </source>
</evidence>
<dbReference type="SUPFAM" id="SSF52317">
    <property type="entry name" value="Class I glutamine amidotransferase-like"/>
    <property type="match status" value="1"/>
</dbReference>
<feature type="domain" description="VWFA" evidence="3">
    <location>
        <begin position="84"/>
        <end position="205"/>
    </location>
</feature>
<sequence>MTGLRDVLGLVDLLLTAEASSLVILPMIHFLFPELFLLAIPVGFVYWRWARAPGLTGVFRVALLVLLLTALAGPEFNLGGKGLDVVVVIDRSRSMPPGADANIRELIGNLDDGRGVNDRLGIVTVGNRAAVEQILTENAVDASFSQQVLIDGSDLNAGIDAALEMIDPQAQQRRPARILVFSDGEANGPSPASAARRARELGIPVDYREFSVMRDGDVAVDSISLPEVVAPREPFQFSAWVFADRDSAGTVELYRDGQLISSQQREFPSGMTQLLFRDLLDGGGLFRYDVKIITAGDPLPQNNLGTGVVRVDAGHKLLVLNADGMPDNLVRAFQSGKIDVDVMAAETHPLTLDSLDQYRAVVLENVPASQFGRLKMEHLAQFVEDLGGGLLVTGGQRSFGVGGYFNSPLDETLPVSMELRDEHRKTRVAIAIALDRSGSMSVPVKGGKTKMDLANLGTAECVKLLSAGDSVAVIAVDSSPHVIQPLTDVENTEAIQARIRKIESMGGGIFVYDALVAAGDELMKAEQVTKHIILFSDAQDSEQPGAYKNLLKKFESAGITVSVIGLGNKSDPDAKLLEDIAKRGSGNIMFTTDPEELPRLFTEDTMSVARSSFIEKDPETQPAGIPARMLSDARLMGDLTAGAFPTVEGYNLCYLRPEATAAVVSQDEYVAPWSAFWYRGIGRSAAITIEVDGEFSGQFGTWGEYNDFLITHARWLLGGADPDDVYLTVDRQGQEAVVTLELDPERVDTRTFESPTLNAVLPGNDREEPLEIPFVWRGAHTLEARFMLTRTGTYHTIVKLGPKNFVRGPVVTLPYSPEHAPRSLSESGERILSNVAEMTGGTERIDALEIFNNPPRTAGMHPLAIWLLAIGIILLLVEIAGRRLSLWSKLAWAEEATAGGAGGWRSWLPKLPARAAKPKRKSAAPQRQQTAPQTTAPSPAAQKPVSSPASDDIFRQAKNRAKRRHND</sequence>
<feature type="domain" description="VWFA" evidence="3">
    <location>
        <begin position="429"/>
        <end position="605"/>
    </location>
</feature>
<protein>
    <submittedName>
        <fullName evidence="4">von Willebrand factor type A domain protein</fullName>
    </submittedName>
</protein>
<keyword evidence="5" id="KW-1185">Reference proteome</keyword>
<dbReference type="PANTHER" id="PTHR37947">
    <property type="entry name" value="BLL2462 PROTEIN"/>
    <property type="match status" value="1"/>
</dbReference>
<dbReference type="OrthoDB" id="9781333at2"/>
<evidence type="ECO:0000313" key="5">
    <source>
        <dbReference type="Proteomes" id="UP000320735"/>
    </source>
</evidence>
<evidence type="ECO:0000313" key="4">
    <source>
        <dbReference type="EMBL" id="TWU07267.1"/>
    </source>
</evidence>
<feature type="region of interest" description="Disordered" evidence="1">
    <location>
        <begin position="914"/>
        <end position="967"/>
    </location>
</feature>
<dbReference type="SUPFAM" id="SSF53300">
    <property type="entry name" value="vWA-like"/>
    <property type="match status" value="2"/>
</dbReference>
<feature type="compositionally biased region" description="Basic residues" evidence="1">
    <location>
        <begin position="957"/>
        <end position="967"/>
    </location>
</feature>
<dbReference type="InterPro" id="IPR029062">
    <property type="entry name" value="Class_I_gatase-like"/>
</dbReference>
<comment type="caution">
    <text evidence="4">The sequence shown here is derived from an EMBL/GenBank/DDBJ whole genome shotgun (WGS) entry which is preliminary data.</text>
</comment>
<reference evidence="4 5" key="1">
    <citation type="submission" date="2019-02" db="EMBL/GenBank/DDBJ databases">
        <title>Deep-cultivation of Planctomycetes and their phenomic and genomic characterization uncovers novel biology.</title>
        <authorList>
            <person name="Wiegand S."/>
            <person name="Jogler M."/>
            <person name="Boedeker C."/>
            <person name="Pinto D."/>
            <person name="Vollmers J."/>
            <person name="Rivas-Marin E."/>
            <person name="Kohn T."/>
            <person name="Peeters S.H."/>
            <person name="Heuer A."/>
            <person name="Rast P."/>
            <person name="Oberbeckmann S."/>
            <person name="Bunk B."/>
            <person name="Jeske O."/>
            <person name="Meyerdierks A."/>
            <person name="Storesund J.E."/>
            <person name="Kallscheuer N."/>
            <person name="Luecker S."/>
            <person name="Lage O.M."/>
            <person name="Pohl T."/>
            <person name="Merkel B.J."/>
            <person name="Hornburger P."/>
            <person name="Mueller R.-W."/>
            <person name="Bruemmer F."/>
            <person name="Labrenz M."/>
            <person name="Spormann A.M."/>
            <person name="Op Den Camp H."/>
            <person name="Overmann J."/>
            <person name="Amann R."/>
            <person name="Jetten M.S.M."/>
            <person name="Mascher T."/>
            <person name="Medema M.H."/>
            <person name="Devos D.P."/>
            <person name="Kaster A.-K."/>
            <person name="Ovreas L."/>
            <person name="Rohde M."/>
            <person name="Galperin M.Y."/>
            <person name="Jogler C."/>
        </authorList>
    </citation>
    <scope>NUCLEOTIDE SEQUENCE [LARGE SCALE GENOMIC DNA]</scope>
    <source>
        <strain evidence="4 5">CA54</strain>
    </source>
</reference>
<dbReference type="Gene3D" id="3.40.50.880">
    <property type="match status" value="1"/>
</dbReference>
<dbReference type="Proteomes" id="UP000320735">
    <property type="component" value="Unassembled WGS sequence"/>
</dbReference>
<organism evidence="4 5">
    <name type="scientific">Symmachiella macrocystis</name>
    <dbReference type="NCBI Taxonomy" id="2527985"/>
    <lineage>
        <taxon>Bacteria</taxon>
        <taxon>Pseudomonadati</taxon>
        <taxon>Planctomycetota</taxon>
        <taxon>Planctomycetia</taxon>
        <taxon>Planctomycetales</taxon>
        <taxon>Planctomycetaceae</taxon>
        <taxon>Symmachiella</taxon>
    </lineage>
</organism>
<accession>A0A5C6B671</accession>
<feature type="transmembrane region" description="Helical" evidence="2">
    <location>
        <begin position="54"/>
        <end position="73"/>
    </location>
</feature>
<keyword evidence="2" id="KW-1133">Transmembrane helix</keyword>
<dbReference type="PANTHER" id="PTHR37947:SF2">
    <property type="entry name" value="VON WILLEBRAND FACTOR TYPE A"/>
    <property type="match status" value="1"/>
</dbReference>
<proteinExistence type="predicted"/>
<dbReference type="InterPro" id="IPR002035">
    <property type="entry name" value="VWF_A"/>
</dbReference>
<keyword evidence="2" id="KW-0812">Transmembrane</keyword>
<dbReference type="Gene3D" id="3.40.50.410">
    <property type="entry name" value="von Willebrand factor, type A domain"/>
    <property type="match status" value="2"/>
</dbReference>
<name>A0A5C6B671_9PLAN</name>
<dbReference type="EMBL" id="SJPP01000003">
    <property type="protein sequence ID" value="TWU07267.1"/>
    <property type="molecule type" value="Genomic_DNA"/>
</dbReference>
<gene>
    <name evidence="4" type="ORF">CA54_56720</name>
</gene>
<dbReference type="AlphaFoldDB" id="A0A5C6B671"/>
<dbReference type="Pfam" id="PF00092">
    <property type="entry name" value="VWA"/>
    <property type="match status" value="2"/>
</dbReference>
<dbReference type="PROSITE" id="PS50234">
    <property type="entry name" value="VWFA"/>
    <property type="match status" value="2"/>
</dbReference>
<dbReference type="RefSeq" id="WP_146374059.1">
    <property type="nucleotide sequence ID" value="NZ_SJPP01000003.1"/>
</dbReference>
<dbReference type="CDD" id="cd00198">
    <property type="entry name" value="vWFA"/>
    <property type="match status" value="2"/>
</dbReference>
<keyword evidence="2" id="KW-0472">Membrane</keyword>
<evidence type="ECO:0000256" key="1">
    <source>
        <dbReference type="SAM" id="MobiDB-lite"/>
    </source>
</evidence>
<evidence type="ECO:0000259" key="3">
    <source>
        <dbReference type="PROSITE" id="PS50234"/>
    </source>
</evidence>
<feature type="compositionally biased region" description="Low complexity" evidence="1">
    <location>
        <begin position="923"/>
        <end position="944"/>
    </location>
</feature>
<feature type="transmembrane region" description="Helical" evidence="2">
    <location>
        <begin position="863"/>
        <end position="881"/>
    </location>
</feature>
<dbReference type="InterPro" id="IPR036465">
    <property type="entry name" value="vWFA_dom_sf"/>
</dbReference>
<dbReference type="SMART" id="SM00327">
    <property type="entry name" value="VWA"/>
    <property type="match status" value="2"/>
</dbReference>
<feature type="transmembrane region" description="Helical" evidence="2">
    <location>
        <begin position="29"/>
        <end position="47"/>
    </location>
</feature>